<reference evidence="3 4" key="1">
    <citation type="submission" date="2015-10" db="EMBL/GenBank/DDBJ databases">
        <title>Butyribacter intestini gen. nov., sp. nov., a butyric acid-producing bacterium of the family Lachnospiraceae isolated from the human faeces.</title>
        <authorList>
            <person name="Zou Y."/>
            <person name="Xue W."/>
            <person name="Luo G."/>
            <person name="Lv M."/>
        </authorList>
    </citation>
    <scope>NUCLEOTIDE SEQUENCE [LARGE SCALE GENOMIC DNA]</scope>
    <source>
        <strain evidence="3 4">TF01-11</strain>
    </source>
</reference>
<comment type="caution">
    <text evidence="3">The sequence shown here is derived from an EMBL/GenBank/DDBJ whole genome shotgun (WGS) entry which is preliminary data.</text>
</comment>
<evidence type="ECO:0000313" key="3">
    <source>
        <dbReference type="EMBL" id="KQC86689.1"/>
    </source>
</evidence>
<proteinExistence type="predicted"/>
<keyword evidence="2" id="KW-0472">Membrane</keyword>
<keyword evidence="2" id="KW-0812">Transmembrane</keyword>
<dbReference type="AlphaFoldDB" id="A0AAW3JVQ6"/>
<feature type="region of interest" description="Disordered" evidence="1">
    <location>
        <begin position="72"/>
        <end position="101"/>
    </location>
</feature>
<keyword evidence="2" id="KW-1133">Transmembrane helix</keyword>
<dbReference type="Proteomes" id="UP000050833">
    <property type="component" value="Unassembled WGS sequence"/>
</dbReference>
<evidence type="ECO:0000256" key="1">
    <source>
        <dbReference type="SAM" id="MobiDB-lite"/>
    </source>
</evidence>
<name>A0AAW3JVQ6_9FIRM</name>
<keyword evidence="4" id="KW-1185">Reference proteome</keyword>
<evidence type="ECO:0000256" key="2">
    <source>
        <dbReference type="SAM" id="Phobius"/>
    </source>
</evidence>
<dbReference type="EMBL" id="LLKB01000001">
    <property type="protein sequence ID" value="KQC86689.1"/>
    <property type="molecule type" value="Genomic_DNA"/>
</dbReference>
<evidence type="ECO:0008006" key="5">
    <source>
        <dbReference type="Google" id="ProtNLM"/>
    </source>
</evidence>
<evidence type="ECO:0000313" key="4">
    <source>
        <dbReference type="Proteomes" id="UP000050833"/>
    </source>
</evidence>
<feature type="transmembrane region" description="Helical" evidence="2">
    <location>
        <begin position="33"/>
        <end position="50"/>
    </location>
</feature>
<feature type="transmembrane region" description="Helical" evidence="2">
    <location>
        <begin position="9"/>
        <end position="27"/>
    </location>
</feature>
<dbReference type="RefSeq" id="WP_055942511.1">
    <property type="nucleotide sequence ID" value="NZ_JAQDCV010000001.1"/>
</dbReference>
<organism evidence="3 4">
    <name type="scientific">Butyribacter intestini</name>
    <dbReference type="NCBI Taxonomy" id="1703332"/>
    <lineage>
        <taxon>Bacteria</taxon>
        <taxon>Bacillati</taxon>
        <taxon>Bacillota</taxon>
        <taxon>Clostridia</taxon>
        <taxon>Lachnospirales</taxon>
        <taxon>Lachnospiraceae</taxon>
        <taxon>Butyribacter</taxon>
    </lineage>
</organism>
<sequence length="101" mass="11306">MKTEIIPKVITLLAGAIVSIVCIINGVDVTRSLEFLLATLIIFYIVGCLVKRMIQNILISNSVLRKKIDKQAEEDIDEEKKEDSPSEGNKESESDNEDQNK</sequence>
<protein>
    <recommendedName>
        <fullName evidence="5">Lipoprotein</fullName>
    </recommendedName>
</protein>
<gene>
    <name evidence="3" type="ORF">APZ18_05865</name>
</gene>
<accession>A0AAW3JVQ6</accession>